<dbReference type="PANTHER" id="PTHR16897:SF2">
    <property type="entry name" value="OS03G0226600 PROTEIN"/>
    <property type="match status" value="1"/>
</dbReference>
<protein>
    <submittedName>
        <fullName evidence="1">Uncharacterized protein</fullName>
    </submittedName>
</protein>
<gene>
    <name evidence="1" type="ORF">E5676_scaffold494G00070</name>
</gene>
<evidence type="ECO:0000313" key="1">
    <source>
        <dbReference type="EMBL" id="TYK21874.1"/>
    </source>
</evidence>
<name>A0A5D3DE57_CUCMM</name>
<dbReference type="EMBL" id="SSTD01005479">
    <property type="protein sequence ID" value="TYK21874.1"/>
    <property type="molecule type" value="Genomic_DNA"/>
</dbReference>
<evidence type="ECO:0000313" key="2">
    <source>
        <dbReference type="Proteomes" id="UP000321947"/>
    </source>
</evidence>
<comment type="caution">
    <text evidence="1">The sequence shown here is derived from an EMBL/GenBank/DDBJ whole genome shotgun (WGS) entry which is preliminary data.</text>
</comment>
<organism evidence="1 2">
    <name type="scientific">Cucumis melo var. makuwa</name>
    <name type="common">Oriental melon</name>
    <dbReference type="NCBI Taxonomy" id="1194695"/>
    <lineage>
        <taxon>Eukaryota</taxon>
        <taxon>Viridiplantae</taxon>
        <taxon>Streptophyta</taxon>
        <taxon>Embryophyta</taxon>
        <taxon>Tracheophyta</taxon>
        <taxon>Spermatophyta</taxon>
        <taxon>Magnoliopsida</taxon>
        <taxon>eudicotyledons</taxon>
        <taxon>Gunneridae</taxon>
        <taxon>Pentapetalae</taxon>
        <taxon>rosids</taxon>
        <taxon>fabids</taxon>
        <taxon>Cucurbitales</taxon>
        <taxon>Cucurbitaceae</taxon>
        <taxon>Benincaseae</taxon>
        <taxon>Cucumis</taxon>
    </lineage>
</organism>
<reference evidence="1 2" key="1">
    <citation type="submission" date="2019-08" db="EMBL/GenBank/DDBJ databases">
        <title>Draft genome sequences of two oriental melons (Cucumis melo L. var makuwa).</title>
        <authorList>
            <person name="Kwon S.-Y."/>
        </authorList>
    </citation>
    <scope>NUCLEOTIDE SEQUENCE [LARGE SCALE GENOMIC DNA]</scope>
    <source>
        <strain evidence="2">cv. Chang Bougi</strain>
        <tissue evidence="1">Leaf</tissue>
    </source>
</reference>
<dbReference type="Proteomes" id="UP000321947">
    <property type="component" value="Unassembled WGS sequence"/>
</dbReference>
<dbReference type="PANTHER" id="PTHR16897">
    <property type="entry name" value="OS10G0105400 PROTEIN"/>
    <property type="match status" value="1"/>
</dbReference>
<dbReference type="AlphaFoldDB" id="A0A5D3DE57"/>
<proteinExistence type="predicted"/>
<accession>A0A5D3DE57</accession>
<sequence>MDDRMFRGVERSWKQAWILAKFDSKRFCRDCRRNVIREFKELKELKRIRREPCCTSWFCVADMAFNYEVSDDTIQADWHQTFADSVETYHYFEWSVGTGEGKSDILEFENVGMNGSVKINGLDLGGLNSCFITLRAWKLDGRCTELSVKAHALKGQQCVHRRLTVGDGFVTITRGENIRRFFEHAEEAEEEEVVHFLEDDSIDKDSNDLDGDCSRPQKHAKSPELAREFLLDAATVIFKEQACYLQSSWLVLSCQLAFMALFSLEDKSNVKVSCFETFFKHQGYN</sequence>